<organism evidence="8 9">
    <name type="scientific">Elysia crispata</name>
    <name type="common">lettuce slug</name>
    <dbReference type="NCBI Taxonomy" id="231223"/>
    <lineage>
        <taxon>Eukaryota</taxon>
        <taxon>Metazoa</taxon>
        <taxon>Spiralia</taxon>
        <taxon>Lophotrochozoa</taxon>
        <taxon>Mollusca</taxon>
        <taxon>Gastropoda</taxon>
        <taxon>Heterobranchia</taxon>
        <taxon>Euthyneura</taxon>
        <taxon>Panpulmonata</taxon>
        <taxon>Sacoglossa</taxon>
        <taxon>Placobranchoidea</taxon>
        <taxon>Plakobranchidae</taxon>
        <taxon>Elysia</taxon>
    </lineage>
</organism>
<dbReference type="Gene3D" id="2.70.170.10">
    <property type="entry name" value="Neurotransmitter-gated ion-channel ligand-binding domain"/>
    <property type="match status" value="1"/>
</dbReference>
<keyword evidence="5" id="KW-0813">Transport</keyword>
<dbReference type="SUPFAM" id="SSF63712">
    <property type="entry name" value="Nicotinic receptor ligand binding domain-like"/>
    <property type="match status" value="1"/>
</dbReference>
<dbReference type="PRINTS" id="PR00252">
    <property type="entry name" value="NRIONCHANNEL"/>
</dbReference>
<keyword evidence="9" id="KW-1185">Reference proteome</keyword>
<feature type="transmembrane region" description="Helical" evidence="5">
    <location>
        <begin position="330"/>
        <end position="352"/>
    </location>
</feature>
<evidence type="ECO:0000259" key="6">
    <source>
        <dbReference type="Pfam" id="PF02931"/>
    </source>
</evidence>
<protein>
    <submittedName>
        <fullName evidence="8">Uncharacterized protein</fullName>
    </submittedName>
</protein>
<dbReference type="GO" id="GO:0016020">
    <property type="term" value="C:membrane"/>
    <property type="evidence" value="ECO:0007669"/>
    <property type="project" value="UniProtKB-SubCell"/>
</dbReference>
<dbReference type="InterPro" id="IPR038050">
    <property type="entry name" value="Neuro_actylchol_rec"/>
</dbReference>
<dbReference type="InterPro" id="IPR006029">
    <property type="entry name" value="Neurotrans-gated_channel_TM"/>
</dbReference>
<accession>A0AAE1AZB9</accession>
<keyword evidence="2 5" id="KW-0812">Transmembrane</keyword>
<dbReference type="Pfam" id="PF02931">
    <property type="entry name" value="Neur_chan_LBD"/>
    <property type="match status" value="1"/>
</dbReference>
<dbReference type="GO" id="GO:0004888">
    <property type="term" value="F:transmembrane signaling receptor activity"/>
    <property type="evidence" value="ECO:0007669"/>
    <property type="project" value="InterPro"/>
</dbReference>
<gene>
    <name evidence="8" type="ORF">RRG08_013361</name>
</gene>
<comment type="similarity">
    <text evidence="5">Belongs to the ligand-gated ion channel (TC 1.A.9) family.</text>
</comment>
<dbReference type="PANTHER" id="PTHR18945">
    <property type="entry name" value="NEUROTRANSMITTER GATED ION CHANNEL"/>
    <property type="match status" value="1"/>
</dbReference>
<comment type="caution">
    <text evidence="5">Lacks conserved residue(s) required for the propagation of feature annotation.</text>
</comment>
<feature type="domain" description="Neurotransmitter-gated ion-channel ligand-binding" evidence="6">
    <location>
        <begin position="46"/>
        <end position="264"/>
    </location>
</feature>
<dbReference type="PROSITE" id="PS00236">
    <property type="entry name" value="NEUROTR_ION_CHANNEL"/>
    <property type="match status" value="1"/>
</dbReference>
<evidence type="ECO:0000259" key="7">
    <source>
        <dbReference type="Pfam" id="PF02932"/>
    </source>
</evidence>
<name>A0AAE1AZB9_9GAST</name>
<proteinExistence type="inferred from homology"/>
<dbReference type="InterPro" id="IPR036719">
    <property type="entry name" value="Neuro-gated_channel_TM_sf"/>
</dbReference>
<dbReference type="FunFam" id="2.70.170.10:FF:000028">
    <property type="entry name" value="AcetylCholine Receptor"/>
    <property type="match status" value="1"/>
</dbReference>
<sequence length="508" mass="56936">MAVGDLTMCKLLTGGKLALVMALGAVCHCAQQLPNTASKRGDFFAEERLIKNLMTSYVREARPVLRHADAVDVTVKFSFVRVEDLIEATDTFGSSLFIVQIWKDPRLQWNVTNYQGVRTIRLPAARIWVPDLVLYNVAYQQPPVSLYESTVTVTYDGTVVLVPMLTLYSTCPMDLRNFPYDEQSCSMVFGSWMYTSWEMNVTFIANQTEMDVVLNEEDSSYLAHQHPQWELVDNRARARLSLKKYECCQQPFTLITITTKLRRRAQFYRYLTVVPAAVLGLLVPVIYLVPSNSHDKTTFGLLLLLCLTVLMGILQQAIPFNHGSLPRICSFYLGTMILTCISVVASVITANISIRGGRRKPLPAWLHSIFLGRRSLRRILCIGDYGPINNLYASYASSDVYISSGRGQIEETLQDLEGREDFGARGGGVDQPLQGFCNGGGRGGGGEEGKVADLLPLTRYGKFIVGKMAADATYRNIHQEWEELSRVIDRCLFVAFFILYIFTASSLL</sequence>
<evidence type="ECO:0000256" key="3">
    <source>
        <dbReference type="ARBA" id="ARBA00022989"/>
    </source>
</evidence>
<feature type="signal peptide" evidence="5">
    <location>
        <begin position="1"/>
        <end position="32"/>
    </location>
</feature>
<feature type="transmembrane region" description="Helical" evidence="5">
    <location>
        <begin position="301"/>
        <end position="318"/>
    </location>
</feature>
<dbReference type="AlphaFoldDB" id="A0AAE1AZB9"/>
<evidence type="ECO:0000256" key="4">
    <source>
        <dbReference type="ARBA" id="ARBA00023136"/>
    </source>
</evidence>
<keyword evidence="3 5" id="KW-1133">Transmembrane helix</keyword>
<evidence type="ECO:0000256" key="1">
    <source>
        <dbReference type="ARBA" id="ARBA00004141"/>
    </source>
</evidence>
<evidence type="ECO:0000313" key="9">
    <source>
        <dbReference type="Proteomes" id="UP001283361"/>
    </source>
</evidence>
<comment type="subcellular location">
    <subcellularLocation>
        <location evidence="1">Membrane</location>
        <topology evidence="1">Multi-pass membrane protein</topology>
    </subcellularLocation>
</comment>
<dbReference type="CDD" id="cd18997">
    <property type="entry name" value="LGIC_ECD_nAChR"/>
    <property type="match status" value="1"/>
</dbReference>
<comment type="caution">
    <text evidence="8">The sequence shown here is derived from an EMBL/GenBank/DDBJ whole genome shotgun (WGS) entry which is preliminary data.</text>
</comment>
<evidence type="ECO:0000313" key="8">
    <source>
        <dbReference type="EMBL" id="KAK3796056.1"/>
    </source>
</evidence>
<dbReference type="InterPro" id="IPR006202">
    <property type="entry name" value="Neur_chan_lig-bd"/>
</dbReference>
<reference evidence="8" key="1">
    <citation type="journal article" date="2023" name="G3 (Bethesda)">
        <title>A reference genome for the long-term kleptoplast-retaining sea slug Elysia crispata morphotype clarki.</title>
        <authorList>
            <person name="Eastman K.E."/>
            <person name="Pendleton A.L."/>
            <person name="Shaikh M.A."/>
            <person name="Suttiyut T."/>
            <person name="Ogas R."/>
            <person name="Tomko P."/>
            <person name="Gavelis G."/>
            <person name="Widhalm J.R."/>
            <person name="Wisecaver J.H."/>
        </authorList>
    </citation>
    <scope>NUCLEOTIDE SEQUENCE</scope>
    <source>
        <strain evidence="8">ECLA1</strain>
    </source>
</reference>
<keyword evidence="5" id="KW-0407">Ion channel</keyword>
<keyword evidence="5" id="KW-0406">Ion transport</keyword>
<dbReference type="InterPro" id="IPR018000">
    <property type="entry name" value="Neurotransmitter_ion_chnl_CS"/>
</dbReference>
<dbReference type="EMBL" id="JAWDGP010000946">
    <property type="protein sequence ID" value="KAK3796056.1"/>
    <property type="molecule type" value="Genomic_DNA"/>
</dbReference>
<dbReference type="Gene3D" id="1.20.58.390">
    <property type="entry name" value="Neurotransmitter-gated ion-channel transmembrane domain"/>
    <property type="match status" value="1"/>
</dbReference>
<dbReference type="InterPro" id="IPR006201">
    <property type="entry name" value="Neur_channel"/>
</dbReference>
<dbReference type="Proteomes" id="UP001283361">
    <property type="component" value="Unassembled WGS sequence"/>
</dbReference>
<feature type="domain" description="Neurotransmitter-gated ion-channel transmembrane" evidence="7">
    <location>
        <begin position="272"/>
        <end position="503"/>
    </location>
</feature>
<dbReference type="SUPFAM" id="SSF90112">
    <property type="entry name" value="Neurotransmitter-gated ion-channel transmembrane pore"/>
    <property type="match status" value="1"/>
</dbReference>
<evidence type="ECO:0000256" key="5">
    <source>
        <dbReference type="RuleBase" id="RU000687"/>
    </source>
</evidence>
<feature type="chain" id="PRO_5041767415" evidence="5">
    <location>
        <begin position="33"/>
        <end position="508"/>
    </location>
</feature>
<dbReference type="InterPro" id="IPR036734">
    <property type="entry name" value="Neur_chan_lig-bd_sf"/>
</dbReference>
<feature type="transmembrane region" description="Helical" evidence="5">
    <location>
        <begin position="267"/>
        <end position="289"/>
    </location>
</feature>
<keyword evidence="5" id="KW-0732">Signal</keyword>
<evidence type="ECO:0000256" key="2">
    <source>
        <dbReference type="ARBA" id="ARBA00022692"/>
    </source>
</evidence>
<keyword evidence="4 5" id="KW-0472">Membrane</keyword>
<dbReference type="Pfam" id="PF02932">
    <property type="entry name" value="Neur_chan_memb"/>
    <property type="match status" value="1"/>
</dbReference>
<dbReference type="GO" id="GO:0005230">
    <property type="term" value="F:extracellular ligand-gated monoatomic ion channel activity"/>
    <property type="evidence" value="ECO:0007669"/>
    <property type="project" value="InterPro"/>
</dbReference>